<evidence type="ECO:0000313" key="2">
    <source>
        <dbReference type="EMBL" id="CAG1967132.1"/>
    </source>
</evidence>
<dbReference type="AlphaFoldDB" id="A0A9N8NDA9"/>
<dbReference type="InterPro" id="IPR036047">
    <property type="entry name" value="F-box-like_dom_sf"/>
</dbReference>
<feature type="domain" description="F-box" evidence="1">
    <location>
        <begin position="186"/>
        <end position="231"/>
    </location>
</feature>
<name>A0A9N8NDA9_GIBZA</name>
<dbReference type="InterPro" id="IPR001810">
    <property type="entry name" value="F-box_dom"/>
</dbReference>
<sequence length="544" mass="62616">MSTSTVNSSPQINKRWTPAEDIFFVGLLHEVLQSDTTRSKKSTALKSVLESCKAGLQEKFPGTMWTNQRIRSRYKLIECNYLAYQAALEMPGSIEVIGEGKIRLSKKQMLKLEVSYPKAAPRILKNGLRVSDNVTVDTYHQIFSRDTHSGGIYIVKGQQDVIRYDNPSLSIASGNAKSTVADCFTAQSLSTLPTEVLFMIGSYLSHHELRVVTLLSKQFRDIFFAQLFTKIQISGDLLRLSQRLRSFIDGFEKEWTRIVNCSPKYVTFVILETELERYPTASKNSLVALIGEFLRKMSELEGVIFDVQLQNQEQIQMFNNLFKETEKWTHPCSAIFESIDISNYKTILHQFSPGTLKAVQLPTRSWKIYYNELKRSCSSLKALHVYTIKRSSLLQLSRCMDDPMITWIIVDFPYIESLVLDQNIAYRSYRNRNDKWNINLFLAQLITLIPVADTHPSQDKMPTRRLGLHGWHQAAIFGCTLIMAIGSHSGDFLRWLQQEKIELQMLDRILANDLLRTTRETKFLEKARDSDLYDGRLFDLLWQA</sequence>
<accession>A0A9N8NDA9</accession>
<organism evidence="2 3">
    <name type="scientific">Gibberella zeae</name>
    <name type="common">Wheat head blight fungus</name>
    <name type="synonym">Fusarium graminearum</name>
    <dbReference type="NCBI Taxonomy" id="5518"/>
    <lineage>
        <taxon>Eukaryota</taxon>
        <taxon>Fungi</taxon>
        <taxon>Dikarya</taxon>
        <taxon>Ascomycota</taxon>
        <taxon>Pezizomycotina</taxon>
        <taxon>Sordariomycetes</taxon>
        <taxon>Hypocreomycetidae</taxon>
        <taxon>Hypocreales</taxon>
        <taxon>Nectriaceae</taxon>
        <taxon>Fusarium</taxon>
    </lineage>
</organism>
<dbReference type="Proteomes" id="UP000746612">
    <property type="component" value="Unassembled WGS sequence"/>
</dbReference>
<gene>
    <name evidence="2" type="ORF">MDCFG202_LOCUS47842</name>
</gene>
<dbReference type="EMBL" id="CAJPIJ010000074">
    <property type="protein sequence ID" value="CAG1967132.1"/>
    <property type="molecule type" value="Genomic_DNA"/>
</dbReference>
<evidence type="ECO:0000313" key="3">
    <source>
        <dbReference type="Proteomes" id="UP000746612"/>
    </source>
</evidence>
<proteinExistence type="predicted"/>
<dbReference type="PROSITE" id="PS50181">
    <property type="entry name" value="FBOX"/>
    <property type="match status" value="1"/>
</dbReference>
<evidence type="ECO:0000259" key="1">
    <source>
        <dbReference type="PROSITE" id="PS50181"/>
    </source>
</evidence>
<comment type="caution">
    <text evidence="2">The sequence shown here is derived from an EMBL/GenBank/DDBJ whole genome shotgun (WGS) entry which is preliminary data.</text>
</comment>
<reference evidence="2" key="1">
    <citation type="submission" date="2021-03" db="EMBL/GenBank/DDBJ databases">
        <authorList>
            <person name="Alouane T."/>
            <person name="Langin T."/>
            <person name="Bonhomme L."/>
        </authorList>
    </citation>
    <scope>NUCLEOTIDE SEQUENCE</scope>
    <source>
        <strain evidence="2">MDC_Fg202</strain>
    </source>
</reference>
<dbReference type="SUPFAM" id="SSF81383">
    <property type="entry name" value="F-box domain"/>
    <property type="match status" value="1"/>
</dbReference>
<protein>
    <recommendedName>
        <fullName evidence="1">F-box domain-containing protein</fullName>
    </recommendedName>
</protein>
<dbReference type="Pfam" id="PF12937">
    <property type="entry name" value="F-box-like"/>
    <property type="match status" value="1"/>
</dbReference>